<evidence type="ECO:0000256" key="3">
    <source>
        <dbReference type="SAM" id="Coils"/>
    </source>
</evidence>
<comment type="subcellular location">
    <subcellularLocation>
        <location evidence="1">Cell envelope</location>
    </subcellularLocation>
</comment>
<dbReference type="InterPro" id="IPR050465">
    <property type="entry name" value="UPF0194_transport"/>
</dbReference>
<protein>
    <submittedName>
        <fullName evidence="4">HlyD family efflux transporter periplasmic adaptor subunit</fullName>
    </submittedName>
</protein>
<dbReference type="RefSeq" id="WP_116889022.1">
    <property type="nucleotide sequence ID" value="NZ_CP031641.1"/>
</dbReference>
<gene>
    <name evidence="4" type="ORF">DZC75_17460</name>
</gene>
<dbReference type="Proteomes" id="UP000258127">
    <property type="component" value="Chromosome"/>
</dbReference>
<evidence type="ECO:0000313" key="5">
    <source>
        <dbReference type="Proteomes" id="UP000258127"/>
    </source>
</evidence>
<keyword evidence="5" id="KW-1185">Reference proteome</keyword>
<name>A0AAI8KDR9_9PSED</name>
<dbReference type="SUPFAM" id="SSF111369">
    <property type="entry name" value="HlyD-like secretion proteins"/>
    <property type="match status" value="1"/>
</dbReference>
<dbReference type="AlphaFoldDB" id="A0AAI8KDR9"/>
<evidence type="ECO:0000313" key="4">
    <source>
        <dbReference type="EMBL" id="AXO89706.1"/>
    </source>
</evidence>
<proteinExistence type="predicted"/>
<sequence length="410" mass="44244">MIERRPATAILLALVVSVGGIGWWQAQRTVPDPGRWLRVEPTTLEAHLGVVGRIQAARQVTLTAPFAGTLEAISVQPGQPVRAGQALLALDTTQLAIELRQAQAERLKTRAAWLELRGWDSGAEVTRARRAVQAARRDVERGAASLAETRQLFTRGIVARLEVDAAQQQLDGARQALVSAEDELGQALARGQGEQVQIAEMEAANAQARYEALQRLQARRVLRAPFAGLVVAPLDSAQGAQTPIQMGEAVAQGTPLLALQDLHRLQVLAAVPQMDVQKVKEGLCAQVRVQGLAETVLAGQVEQVGLQAQQEQGAGAWFELRIALDERPDPLALGVRLGMSAQVQIRLRSTPQAVVLPLEALHGNAVEGYWVMFRRDAESVARQAPVRVDLPQVAGVQVQGLEAGWVWVAD</sequence>
<dbReference type="EMBL" id="CP031641">
    <property type="protein sequence ID" value="AXO89706.1"/>
    <property type="molecule type" value="Genomic_DNA"/>
</dbReference>
<accession>A0AAI8KDR9</accession>
<dbReference type="Gene3D" id="2.40.50.100">
    <property type="match status" value="1"/>
</dbReference>
<reference evidence="4 5" key="1">
    <citation type="submission" date="2018-08" db="EMBL/GenBank/DDBJ databases">
        <authorList>
            <person name="Lee Y."/>
            <person name="Kakembo D."/>
        </authorList>
    </citation>
    <scope>NUCLEOTIDE SEQUENCE [LARGE SCALE GENOMIC DNA]</scope>
    <source>
        <strain evidence="4 5">JBCS1880</strain>
    </source>
</reference>
<dbReference type="GO" id="GO:0030313">
    <property type="term" value="C:cell envelope"/>
    <property type="evidence" value="ECO:0007669"/>
    <property type="project" value="UniProtKB-SubCell"/>
</dbReference>
<evidence type="ECO:0000256" key="2">
    <source>
        <dbReference type="ARBA" id="ARBA00023054"/>
    </source>
</evidence>
<dbReference type="PANTHER" id="PTHR32347">
    <property type="entry name" value="EFFLUX SYSTEM COMPONENT YKNX-RELATED"/>
    <property type="match status" value="1"/>
</dbReference>
<dbReference type="PANTHER" id="PTHR32347:SF23">
    <property type="entry name" value="BLL5650 PROTEIN"/>
    <property type="match status" value="1"/>
</dbReference>
<dbReference type="Gene3D" id="2.40.30.170">
    <property type="match status" value="1"/>
</dbReference>
<feature type="coiled-coil region" evidence="3">
    <location>
        <begin position="163"/>
        <end position="216"/>
    </location>
</feature>
<organism evidence="4 5">
    <name type="scientific">Pseudomonas parafulva</name>
    <dbReference type="NCBI Taxonomy" id="157782"/>
    <lineage>
        <taxon>Bacteria</taxon>
        <taxon>Pseudomonadati</taxon>
        <taxon>Pseudomonadota</taxon>
        <taxon>Gammaproteobacteria</taxon>
        <taxon>Pseudomonadales</taxon>
        <taxon>Pseudomonadaceae</taxon>
        <taxon>Pseudomonas</taxon>
    </lineage>
</organism>
<evidence type="ECO:0000256" key="1">
    <source>
        <dbReference type="ARBA" id="ARBA00004196"/>
    </source>
</evidence>
<keyword evidence="2 3" id="KW-0175">Coiled coil</keyword>